<dbReference type="AlphaFoldDB" id="A0A934QPV6"/>
<dbReference type="SUPFAM" id="SSF54593">
    <property type="entry name" value="Glyoxalase/Bleomycin resistance protein/Dihydroxybiphenyl dioxygenase"/>
    <property type="match status" value="2"/>
</dbReference>
<reference evidence="2" key="1">
    <citation type="submission" date="2020-12" db="EMBL/GenBank/DDBJ databases">
        <title>Prauserella sp. ASG 168, a novel actinomycete isolated from cave rock.</title>
        <authorList>
            <person name="Suriyachadkun C."/>
        </authorList>
    </citation>
    <scope>NUCLEOTIDE SEQUENCE</scope>
    <source>
        <strain evidence="2">ASG 168</strain>
    </source>
</reference>
<evidence type="ECO:0000259" key="1">
    <source>
        <dbReference type="PROSITE" id="PS51819"/>
    </source>
</evidence>
<dbReference type="EMBL" id="JAENJH010000003">
    <property type="protein sequence ID" value="MBK1786007.1"/>
    <property type="molecule type" value="Genomic_DNA"/>
</dbReference>
<dbReference type="PROSITE" id="PS51819">
    <property type="entry name" value="VOC"/>
    <property type="match status" value="2"/>
</dbReference>
<dbReference type="Pfam" id="PF00903">
    <property type="entry name" value="Glyoxalase"/>
    <property type="match status" value="2"/>
</dbReference>
<dbReference type="RefSeq" id="WP_200318998.1">
    <property type="nucleotide sequence ID" value="NZ_JAENJH010000003.1"/>
</dbReference>
<dbReference type="InterPro" id="IPR004360">
    <property type="entry name" value="Glyas_Fos-R_dOase_dom"/>
</dbReference>
<gene>
    <name evidence="2" type="ORF">JHE00_16885</name>
</gene>
<organism evidence="2 3">
    <name type="scientific">Prauserella cavernicola</name>
    <dbReference type="NCBI Taxonomy" id="2800127"/>
    <lineage>
        <taxon>Bacteria</taxon>
        <taxon>Bacillati</taxon>
        <taxon>Actinomycetota</taxon>
        <taxon>Actinomycetes</taxon>
        <taxon>Pseudonocardiales</taxon>
        <taxon>Pseudonocardiaceae</taxon>
        <taxon>Prauserella</taxon>
    </lineage>
</organism>
<keyword evidence="3" id="KW-1185">Reference proteome</keyword>
<dbReference type="PANTHER" id="PTHR36503:SF1">
    <property type="entry name" value="BLR2520 PROTEIN"/>
    <property type="match status" value="1"/>
</dbReference>
<proteinExistence type="predicted"/>
<protein>
    <submittedName>
        <fullName evidence="2">VOC family protein</fullName>
    </submittedName>
</protein>
<accession>A0A934QPV6</accession>
<evidence type="ECO:0000313" key="2">
    <source>
        <dbReference type="EMBL" id="MBK1786007.1"/>
    </source>
</evidence>
<dbReference type="PANTHER" id="PTHR36503">
    <property type="entry name" value="BLR2520 PROTEIN"/>
    <property type="match status" value="1"/>
</dbReference>
<dbReference type="InterPro" id="IPR037523">
    <property type="entry name" value="VOC_core"/>
</dbReference>
<dbReference type="Proteomes" id="UP000635245">
    <property type="component" value="Unassembled WGS sequence"/>
</dbReference>
<feature type="domain" description="VOC" evidence="1">
    <location>
        <begin position="143"/>
        <end position="268"/>
    </location>
</feature>
<sequence>MNSTTLSLDVITIGVPDMEAARAFYSSAFSAAATGDDHTAGLDLHGSGQLALRQLAALATDSGASSATSGFRGYVLSAIVDQPAEVKALLDAAVVAGATVVKSAKKALFGEFMATYQTPDGAVWKLAAASKKDAGPVPDPPKPTETAVYLGVERPKESKVFYESLGMSADHDYGDKFVDFTIAGGGCRLGLLPRKALAKDAGVDENGDGFSALVLTHTATSRADVDALLAAASSAGGRVTSTPAHTDQGDYSGRFTDLDGYHWRITAA</sequence>
<name>A0A934QPV6_9PSEU</name>
<evidence type="ECO:0000313" key="3">
    <source>
        <dbReference type="Proteomes" id="UP000635245"/>
    </source>
</evidence>
<feature type="domain" description="VOC" evidence="1">
    <location>
        <begin position="7"/>
        <end position="129"/>
    </location>
</feature>
<dbReference type="InterPro" id="IPR029068">
    <property type="entry name" value="Glyas_Bleomycin-R_OHBP_Dase"/>
</dbReference>
<dbReference type="Gene3D" id="3.10.180.10">
    <property type="entry name" value="2,3-Dihydroxybiphenyl 1,2-Dioxygenase, domain 1"/>
    <property type="match status" value="2"/>
</dbReference>
<comment type="caution">
    <text evidence="2">The sequence shown here is derived from an EMBL/GenBank/DDBJ whole genome shotgun (WGS) entry which is preliminary data.</text>
</comment>